<feature type="compositionally biased region" description="Basic residues" evidence="1">
    <location>
        <begin position="36"/>
        <end position="49"/>
    </location>
</feature>
<feature type="compositionally biased region" description="Low complexity" evidence="1">
    <location>
        <begin position="87"/>
        <end position="104"/>
    </location>
</feature>
<feature type="compositionally biased region" description="Low complexity" evidence="1">
    <location>
        <begin position="25"/>
        <end position="35"/>
    </location>
</feature>
<name>A0AAX6EYJ3_IRIPA</name>
<feature type="region of interest" description="Disordered" evidence="1">
    <location>
        <begin position="1"/>
        <end position="114"/>
    </location>
</feature>
<evidence type="ECO:0000313" key="3">
    <source>
        <dbReference type="Proteomes" id="UP001140949"/>
    </source>
</evidence>
<gene>
    <name evidence="2" type="ORF">M6B38_161525</name>
</gene>
<evidence type="ECO:0000256" key="1">
    <source>
        <dbReference type="SAM" id="MobiDB-lite"/>
    </source>
</evidence>
<dbReference type="Proteomes" id="UP001140949">
    <property type="component" value="Unassembled WGS sequence"/>
</dbReference>
<comment type="caution">
    <text evidence="2">The sequence shown here is derived from an EMBL/GenBank/DDBJ whole genome shotgun (WGS) entry which is preliminary data.</text>
</comment>
<dbReference type="EMBL" id="JANAVB010033020">
    <property type="protein sequence ID" value="KAJ6809222.1"/>
    <property type="molecule type" value="Genomic_DNA"/>
</dbReference>
<proteinExistence type="predicted"/>
<dbReference type="PANTHER" id="PTHR36323">
    <property type="entry name" value="MYOTUBULARIN-LIKE PROTEIN"/>
    <property type="match status" value="1"/>
</dbReference>
<evidence type="ECO:0000313" key="2">
    <source>
        <dbReference type="EMBL" id="KAJ6809222.1"/>
    </source>
</evidence>
<protein>
    <submittedName>
        <fullName evidence="2">Nucleobase-ascorbate transporter 11</fullName>
    </submittedName>
</protein>
<reference evidence="2" key="2">
    <citation type="submission" date="2023-04" db="EMBL/GenBank/DDBJ databases">
        <authorList>
            <person name="Bruccoleri R.E."/>
            <person name="Oakeley E.J."/>
            <person name="Faust A.-M."/>
            <person name="Dessus-Babus S."/>
            <person name="Altorfer M."/>
            <person name="Burckhardt D."/>
            <person name="Oertli M."/>
            <person name="Naumann U."/>
            <person name="Petersen F."/>
            <person name="Wong J."/>
        </authorList>
    </citation>
    <scope>NUCLEOTIDE SEQUENCE</scope>
    <source>
        <strain evidence="2">GSM-AAB239-AS_SAM_17_03QT</strain>
        <tissue evidence="2">Leaf</tissue>
    </source>
</reference>
<dbReference type="AlphaFoldDB" id="A0AAX6EYJ3"/>
<keyword evidence="3" id="KW-1185">Reference proteome</keyword>
<organism evidence="2 3">
    <name type="scientific">Iris pallida</name>
    <name type="common">Sweet iris</name>
    <dbReference type="NCBI Taxonomy" id="29817"/>
    <lineage>
        <taxon>Eukaryota</taxon>
        <taxon>Viridiplantae</taxon>
        <taxon>Streptophyta</taxon>
        <taxon>Embryophyta</taxon>
        <taxon>Tracheophyta</taxon>
        <taxon>Spermatophyta</taxon>
        <taxon>Magnoliopsida</taxon>
        <taxon>Liliopsida</taxon>
        <taxon>Asparagales</taxon>
        <taxon>Iridaceae</taxon>
        <taxon>Iridoideae</taxon>
        <taxon>Irideae</taxon>
        <taxon>Iris</taxon>
    </lineage>
</organism>
<reference evidence="2" key="1">
    <citation type="journal article" date="2023" name="GigaByte">
        <title>Genome assembly of the bearded iris, Iris pallida Lam.</title>
        <authorList>
            <person name="Bruccoleri R.E."/>
            <person name="Oakeley E.J."/>
            <person name="Faust A.M.E."/>
            <person name="Altorfer M."/>
            <person name="Dessus-Babus S."/>
            <person name="Burckhardt D."/>
            <person name="Oertli M."/>
            <person name="Naumann U."/>
            <person name="Petersen F."/>
            <person name="Wong J."/>
        </authorList>
    </citation>
    <scope>NUCLEOTIDE SEQUENCE</scope>
    <source>
        <strain evidence="2">GSM-AAB239-AS_SAM_17_03QT</strain>
    </source>
</reference>
<dbReference type="PANTHER" id="PTHR36323:SF1">
    <property type="entry name" value="MYOTUBULARIN-LIKE PROTEIN"/>
    <property type="match status" value="1"/>
</dbReference>
<feature type="compositionally biased region" description="Basic residues" evidence="1">
    <location>
        <begin position="1"/>
        <end position="11"/>
    </location>
</feature>
<sequence>MARKDKYHHKLSSFNPAWCLVPPRTTTTTAAATATAHHKKSSHKQRRHSRPEVLSTELEPGSPVVGCMGQVRRSKRPSGATAAGSVRSDSSSSSSSSRSRSASPPDDPASTDRRNVLIRPGNVSKLKAFSAAALRRVETVEGMDPPLPVVERKKKEVGVQKPVSLWKRRCGGGGGDVLQLQLQLQPQMVQICRV</sequence>
<accession>A0AAX6EYJ3</accession>